<reference evidence="4 5" key="1">
    <citation type="journal article" date="2018" name="Nat. Genet.">
        <title>The Rosa genome provides new insights in the design of modern roses.</title>
        <authorList>
            <person name="Bendahmane M."/>
        </authorList>
    </citation>
    <scope>NUCLEOTIDE SEQUENCE [LARGE SCALE GENOMIC DNA]</scope>
    <source>
        <strain evidence="5">cv. Old Blush</strain>
    </source>
</reference>
<dbReference type="CDD" id="cd00042">
    <property type="entry name" value="CY"/>
    <property type="match status" value="1"/>
</dbReference>
<keyword evidence="5" id="KW-1185">Reference proteome</keyword>
<dbReference type="AlphaFoldDB" id="A0A2P6RY26"/>
<dbReference type="OrthoDB" id="1159095at2759"/>
<comment type="caution">
    <text evidence="4">The sequence shown here is derived from an EMBL/GenBank/DDBJ whole genome shotgun (WGS) entry which is preliminary data.</text>
</comment>
<accession>A0A2P6RY26</accession>
<feature type="domain" description="Cystatin" evidence="3">
    <location>
        <begin position="79"/>
        <end position="146"/>
    </location>
</feature>
<keyword evidence="1" id="KW-0646">Protease inhibitor</keyword>
<dbReference type="InterPro" id="IPR000010">
    <property type="entry name" value="Cystatin_dom"/>
</dbReference>
<evidence type="ECO:0000259" key="3">
    <source>
        <dbReference type="Pfam" id="PF16845"/>
    </source>
</evidence>
<evidence type="ECO:0000256" key="2">
    <source>
        <dbReference type="ARBA" id="ARBA00022704"/>
    </source>
</evidence>
<dbReference type="Gene3D" id="3.10.450.10">
    <property type="match status" value="1"/>
</dbReference>
<sequence length="222" mass="25867">MAFRSVLAKLGNNCVKGSERRRLVAAFDTRTLVKYHNIWDDDEYQRLMNDRIELLREAGPWRRRARERFRVPPHRQPTDNPNVMAYAHLAVEEFNKQKNAQLQFVRAVKAYCQEYDDTWGDKYYYLTLEAVDAQVVKTYQAVVHDSTEPSLHIFGLVTDNGLLQLTDNHVRPSLYCTLDDRDVRRKGRGYSDETEIEVTLQTRGGYFLQDEILGSLHGLPSQ</sequence>
<dbReference type="Pfam" id="PF16845">
    <property type="entry name" value="SQAPI"/>
    <property type="match status" value="1"/>
</dbReference>
<dbReference type="Proteomes" id="UP000238479">
    <property type="component" value="Chromosome 2"/>
</dbReference>
<evidence type="ECO:0000256" key="1">
    <source>
        <dbReference type="ARBA" id="ARBA00022690"/>
    </source>
</evidence>
<dbReference type="Gramene" id="PRQ51338">
    <property type="protein sequence ID" value="PRQ51338"/>
    <property type="gene ID" value="RchiOBHm_Chr2g0143281"/>
</dbReference>
<keyword evidence="2" id="KW-0789">Thiol protease inhibitor</keyword>
<proteinExistence type="predicted"/>
<dbReference type="SUPFAM" id="SSF54403">
    <property type="entry name" value="Cystatin/monellin"/>
    <property type="match status" value="1"/>
</dbReference>
<protein>
    <submittedName>
        <fullName evidence="4">Putative Cystatin domain-containing protein</fullName>
    </submittedName>
</protein>
<organism evidence="4 5">
    <name type="scientific">Rosa chinensis</name>
    <name type="common">China rose</name>
    <dbReference type="NCBI Taxonomy" id="74649"/>
    <lineage>
        <taxon>Eukaryota</taxon>
        <taxon>Viridiplantae</taxon>
        <taxon>Streptophyta</taxon>
        <taxon>Embryophyta</taxon>
        <taxon>Tracheophyta</taxon>
        <taxon>Spermatophyta</taxon>
        <taxon>Magnoliopsida</taxon>
        <taxon>eudicotyledons</taxon>
        <taxon>Gunneridae</taxon>
        <taxon>Pentapetalae</taxon>
        <taxon>rosids</taxon>
        <taxon>fabids</taxon>
        <taxon>Rosales</taxon>
        <taxon>Rosaceae</taxon>
        <taxon>Rosoideae</taxon>
        <taxon>Rosoideae incertae sedis</taxon>
        <taxon>Rosa</taxon>
    </lineage>
</organism>
<evidence type="ECO:0000313" key="4">
    <source>
        <dbReference type="EMBL" id="PRQ51338.1"/>
    </source>
</evidence>
<dbReference type="EMBL" id="PDCK01000040">
    <property type="protein sequence ID" value="PRQ51338.1"/>
    <property type="molecule type" value="Genomic_DNA"/>
</dbReference>
<evidence type="ECO:0000313" key="5">
    <source>
        <dbReference type="Proteomes" id="UP000238479"/>
    </source>
</evidence>
<gene>
    <name evidence="4" type="ORF">RchiOBHm_Chr2g0143281</name>
</gene>
<dbReference type="GO" id="GO:0004869">
    <property type="term" value="F:cysteine-type endopeptidase inhibitor activity"/>
    <property type="evidence" value="ECO:0007669"/>
    <property type="project" value="UniProtKB-KW"/>
</dbReference>
<dbReference type="InterPro" id="IPR046350">
    <property type="entry name" value="Cystatin_sf"/>
</dbReference>
<name>A0A2P6RY26_ROSCH</name>